<reference evidence="1" key="1">
    <citation type="submission" date="2014-09" db="EMBL/GenBank/DDBJ databases">
        <authorList>
            <person name="Magalhaes I.L.F."/>
            <person name="Oliveira U."/>
            <person name="Santos F.R."/>
            <person name="Vidigal T.H.D.A."/>
            <person name="Brescovit A.D."/>
            <person name="Santos A.J."/>
        </authorList>
    </citation>
    <scope>NUCLEOTIDE SEQUENCE</scope>
    <source>
        <tissue evidence="1">Shoot tissue taken approximately 20 cm above the soil surface</tissue>
    </source>
</reference>
<protein>
    <submittedName>
        <fullName evidence="1">Uncharacterized protein</fullName>
    </submittedName>
</protein>
<sequence length="28" mass="3133">MAASLKAKVELHHCFRCCNDPPIGETNF</sequence>
<reference evidence="1" key="2">
    <citation type="journal article" date="2015" name="Data Brief">
        <title>Shoot transcriptome of the giant reed, Arundo donax.</title>
        <authorList>
            <person name="Barrero R.A."/>
            <person name="Guerrero F.D."/>
            <person name="Moolhuijzen P."/>
            <person name="Goolsby J.A."/>
            <person name="Tidwell J."/>
            <person name="Bellgard S.E."/>
            <person name="Bellgard M.I."/>
        </authorList>
    </citation>
    <scope>NUCLEOTIDE SEQUENCE</scope>
    <source>
        <tissue evidence="1">Shoot tissue taken approximately 20 cm above the soil surface</tissue>
    </source>
</reference>
<accession>A0A0A9FG30</accession>
<evidence type="ECO:0000313" key="1">
    <source>
        <dbReference type="EMBL" id="JAE07213.1"/>
    </source>
</evidence>
<organism evidence="1">
    <name type="scientific">Arundo donax</name>
    <name type="common">Giant reed</name>
    <name type="synonym">Donax arundinaceus</name>
    <dbReference type="NCBI Taxonomy" id="35708"/>
    <lineage>
        <taxon>Eukaryota</taxon>
        <taxon>Viridiplantae</taxon>
        <taxon>Streptophyta</taxon>
        <taxon>Embryophyta</taxon>
        <taxon>Tracheophyta</taxon>
        <taxon>Spermatophyta</taxon>
        <taxon>Magnoliopsida</taxon>
        <taxon>Liliopsida</taxon>
        <taxon>Poales</taxon>
        <taxon>Poaceae</taxon>
        <taxon>PACMAD clade</taxon>
        <taxon>Arundinoideae</taxon>
        <taxon>Arundineae</taxon>
        <taxon>Arundo</taxon>
    </lineage>
</organism>
<dbReference type="EMBL" id="GBRH01190683">
    <property type="protein sequence ID" value="JAE07213.1"/>
    <property type="molecule type" value="Transcribed_RNA"/>
</dbReference>
<name>A0A0A9FG30_ARUDO</name>
<dbReference type="AlphaFoldDB" id="A0A0A9FG30"/>
<proteinExistence type="predicted"/>